<evidence type="ECO:0008006" key="3">
    <source>
        <dbReference type="Google" id="ProtNLM"/>
    </source>
</evidence>
<organism evidence="1 2">
    <name type="scientific">Tanacetum coccineum</name>
    <dbReference type="NCBI Taxonomy" id="301880"/>
    <lineage>
        <taxon>Eukaryota</taxon>
        <taxon>Viridiplantae</taxon>
        <taxon>Streptophyta</taxon>
        <taxon>Embryophyta</taxon>
        <taxon>Tracheophyta</taxon>
        <taxon>Spermatophyta</taxon>
        <taxon>Magnoliopsida</taxon>
        <taxon>eudicotyledons</taxon>
        <taxon>Gunneridae</taxon>
        <taxon>Pentapetalae</taxon>
        <taxon>asterids</taxon>
        <taxon>campanulids</taxon>
        <taxon>Asterales</taxon>
        <taxon>Asteraceae</taxon>
        <taxon>Asteroideae</taxon>
        <taxon>Anthemideae</taxon>
        <taxon>Anthemidinae</taxon>
        <taxon>Tanacetum</taxon>
    </lineage>
</organism>
<dbReference type="EMBL" id="BQNB010018441">
    <property type="protein sequence ID" value="GJT74442.1"/>
    <property type="molecule type" value="Genomic_DNA"/>
</dbReference>
<evidence type="ECO:0000313" key="1">
    <source>
        <dbReference type="EMBL" id="GJT74442.1"/>
    </source>
</evidence>
<evidence type="ECO:0000313" key="2">
    <source>
        <dbReference type="Proteomes" id="UP001151760"/>
    </source>
</evidence>
<comment type="caution">
    <text evidence="1">The sequence shown here is derived from an EMBL/GenBank/DDBJ whole genome shotgun (WGS) entry which is preliminary data.</text>
</comment>
<reference evidence="1" key="2">
    <citation type="submission" date="2022-01" db="EMBL/GenBank/DDBJ databases">
        <authorList>
            <person name="Yamashiro T."/>
            <person name="Shiraishi A."/>
            <person name="Satake H."/>
            <person name="Nakayama K."/>
        </authorList>
    </citation>
    <scope>NUCLEOTIDE SEQUENCE</scope>
</reference>
<keyword evidence="2" id="KW-1185">Reference proteome</keyword>
<reference evidence="1" key="1">
    <citation type="journal article" date="2022" name="Int. J. Mol. Sci.">
        <title>Draft Genome of Tanacetum Coccineum: Genomic Comparison of Closely Related Tanacetum-Family Plants.</title>
        <authorList>
            <person name="Yamashiro T."/>
            <person name="Shiraishi A."/>
            <person name="Nakayama K."/>
            <person name="Satake H."/>
        </authorList>
    </citation>
    <scope>NUCLEOTIDE SEQUENCE</scope>
</reference>
<accession>A0ABQ5GHM5</accession>
<dbReference type="Proteomes" id="UP001151760">
    <property type="component" value="Unassembled WGS sequence"/>
</dbReference>
<protein>
    <recommendedName>
        <fullName evidence="3">F-box associated domain-containing protein</fullName>
    </recommendedName>
</protein>
<name>A0ABQ5GHM5_9ASTR</name>
<sequence length="179" mass="20841">MVVLWNMSIRKSVGISLFESLFDVFIGFGVSPVTNDPMIVKLMRVDYECPWENKVIRRLPWQARVFTLSSGTWKSLSKNLPSGTIKITQYQVVIDRFIYWFAYDDCSRNSEGQRQNGELIFRVENDDGYRAGLVSYEPSSELSNIFYCMEKWDLFFVTSYAETLLLLDQVDCSILETFN</sequence>
<proteinExistence type="predicted"/>
<gene>
    <name evidence="1" type="ORF">Tco_1041167</name>
</gene>